<dbReference type="Pfam" id="PF00096">
    <property type="entry name" value="zf-C2H2"/>
    <property type="match status" value="1"/>
</dbReference>
<name>A0ABQ8WF88_PENCH</name>
<evidence type="ECO:0000256" key="6">
    <source>
        <dbReference type="ARBA" id="ARBA00023242"/>
    </source>
</evidence>
<proteinExistence type="predicted"/>
<feature type="region of interest" description="Disordered" evidence="8">
    <location>
        <begin position="73"/>
        <end position="145"/>
    </location>
</feature>
<reference evidence="10 11" key="1">
    <citation type="journal article" date="2023" name="IMA Fungus">
        <title>Comparative genomic study of the Penicillium genus elucidates a diverse pangenome and 15 lateral gene transfer events.</title>
        <authorList>
            <person name="Petersen C."/>
            <person name="Sorensen T."/>
            <person name="Nielsen M.R."/>
            <person name="Sondergaard T.E."/>
            <person name="Sorensen J.L."/>
            <person name="Fitzpatrick D.A."/>
            <person name="Frisvad J.C."/>
            <person name="Nielsen K.L."/>
        </authorList>
    </citation>
    <scope>NUCLEOTIDE SEQUENCE [LARGE SCALE GENOMIC DNA]</scope>
    <source>
        <strain evidence="10 11">IBT 3361</strain>
    </source>
</reference>
<dbReference type="SMART" id="SM00355">
    <property type="entry name" value="ZnF_C2H2"/>
    <property type="match status" value="2"/>
</dbReference>
<keyword evidence="2" id="KW-0479">Metal-binding</keyword>
<evidence type="ECO:0000256" key="7">
    <source>
        <dbReference type="PROSITE-ProRule" id="PRU00042"/>
    </source>
</evidence>
<accession>A0ABQ8WF88</accession>
<evidence type="ECO:0000313" key="11">
    <source>
        <dbReference type="Proteomes" id="UP001220256"/>
    </source>
</evidence>
<evidence type="ECO:0000256" key="8">
    <source>
        <dbReference type="SAM" id="MobiDB-lite"/>
    </source>
</evidence>
<evidence type="ECO:0000259" key="9">
    <source>
        <dbReference type="PROSITE" id="PS50157"/>
    </source>
</evidence>
<evidence type="ECO:0000256" key="2">
    <source>
        <dbReference type="ARBA" id="ARBA00022723"/>
    </source>
</evidence>
<keyword evidence="4 7" id="KW-0863">Zinc-finger</keyword>
<evidence type="ECO:0000256" key="5">
    <source>
        <dbReference type="ARBA" id="ARBA00022833"/>
    </source>
</evidence>
<dbReference type="InterPro" id="IPR036236">
    <property type="entry name" value="Znf_C2H2_sf"/>
</dbReference>
<evidence type="ECO:0000256" key="1">
    <source>
        <dbReference type="ARBA" id="ARBA00004123"/>
    </source>
</evidence>
<keyword evidence="3" id="KW-0677">Repeat</keyword>
<dbReference type="InterPro" id="IPR051059">
    <property type="entry name" value="VerF-like"/>
</dbReference>
<evidence type="ECO:0000256" key="4">
    <source>
        <dbReference type="ARBA" id="ARBA00022771"/>
    </source>
</evidence>
<dbReference type="InterPro" id="IPR013087">
    <property type="entry name" value="Znf_C2H2_type"/>
</dbReference>
<keyword evidence="11" id="KW-1185">Reference proteome</keyword>
<dbReference type="PANTHER" id="PTHR40626:SF11">
    <property type="entry name" value="ZINC FINGER PROTEIN YPR022C"/>
    <property type="match status" value="1"/>
</dbReference>
<evidence type="ECO:0000256" key="3">
    <source>
        <dbReference type="ARBA" id="ARBA00022737"/>
    </source>
</evidence>
<gene>
    <name evidence="10" type="ORF">N7505_004380</name>
</gene>
<feature type="domain" description="C2H2-type" evidence="9">
    <location>
        <begin position="47"/>
        <end position="75"/>
    </location>
</feature>
<keyword evidence="5" id="KW-0862">Zinc</keyword>
<dbReference type="SUPFAM" id="SSF57667">
    <property type="entry name" value="beta-beta-alpha zinc fingers"/>
    <property type="match status" value="1"/>
</dbReference>
<protein>
    <recommendedName>
        <fullName evidence="9">C2H2-type domain-containing protein</fullName>
    </recommendedName>
</protein>
<dbReference type="Proteomes" id="UP001220256">
    <property type="component" value="Unassembled WGS sequence"/>
</dbReference>
<organism evidence="10 11">
    <name type="scientific">Penicillium chrysogenum</name>
    <name type="common">Penicillium notatum</name>
    <dbReference type="NCBI Taxonomy" id="5076"/>
    <lineage>
        <taxon>Eukaryota</taxon>
        <taxon>Fungi</taxon>
        <taxon>Dikarya</taxon>
        <taxon>Ascomycota</taxon>
        <taxon>Pezizomycotina</taxon>
        <taxon>Eurotiomycetes</taxon>
        <taxon>Eurotiomycetidae</taxon>
        <taxon>Eurotiales</taxon>
        <taxon>Aspergillaceae</taxon>
        <taxon>Penicillium</taxon>
        <taxon>Penicillium chrysogenum species complex</taxon>
    </lineage>
</organism>
<dbReference type="Gene3D" id="3.30.160.60">
    <property type="entry name" value="Classic Zinc Finger"/>
    <property type="match status" value="2"/>
</dbReference>
<feature type="compositionally biased region" description="Low complexity" evidence="8">
    <location>
        <begin position="117"/>
        <end position="131"/>
    </location>
</feature>
<dbReference type="EMBL" id="JAPVEB010000003">
    <property type="protein sequence ID" value="KAJ5268622.1"/>
    <property type="molecule type" value="Genomic_DNA"/>
</dbReference>
<comment type="caution">
    <text evidence="10">The sequence shown here is derived from an EMBL/GenBank/DDBJ whole genome shotgun (WGS) entry which is preliminary data.</text>
</comment>
<dbReference type="PROSITE" id="PS00028">
    <property type="entry name" value="ZINC_FINGER_C2H2_1"/>
    <property type="match status" value="2"/>
</dbReference>
<keyword evidence="6" id="KW-0539">Nucleus</keyword>
<dbReference type="PROSITE" id="PS50157">
    <property type="entry name" value="ZINC_FINGER_C2H2_2"/>
    <property type="match status" value="2"/>
</dbReference>
<dbReference type="PANTHER" id="PTHR40626">
    <property type="entry name" value="MIP31509P"/>
    <property type="match status" value="1"/>
</dbReference>
<comment type="subcellular location">
    <subcellularLocation>
        <location evidence="1">Nucleus</location>
    </subcellularLocation>
</comment>
<sequence>MAPTKQPRISDNGKEPRRFTCMSCNKSFKRSEHCARHELMHTQERPFPCRKCGKRYGRKDLLRRHERTIHAEQYVNNAGHDMPENSPSSDASENPDPCDPPNMEDSDSEGPALHNISSSLPQPLGKGPLPQETQDNDVPSMPGEVESSLQVAPLMYHANGLSLPSGPSLYQYGLQFPSLSTVGGHDTPTGSDPLFMHLLLGGTPGATRALCVMFILSDSLMITFNMTPGFVIDRDLMIEAPASNELWAAKTSEEWEELQRSHPNSPQHTIQSILECMIRAPPTPPNSEPYCISGFTALVVMHAINIYLWHLNQLAQTVSRFSLGIWPHENLRTTLLRAAISTLERTEAALQAGRSYDYKVAWDDPEHTLVFNCSAVLRAGYSRLLPPSHSFNRLALLVDDHEALSRAVKTYVTTPLERNEFVTKAASKAYEVFKGPVTIGATLVSKTAAFSWSIEHAVAGWDSALLLTKWVYSMEVDVAGQQPSNEELQLVDDLRSLLAEVQYEHEPNIEGYSLAALLARAWAALLGDVR</sequence>
<feature type="domain" description="C2H2-type" evidence="9">
    <location>
        <begin position="19"/>
        <end position="46"/>
    </location>
</feature>
<evidence type="ECO:0000313" key="10">
    <source>
        <dbReference type="EMBL" id="KAJ5268622.1"/>
    </source>
</evidence>